<protein>
    <submittedName>
        <fullName evidence="7">Hydroxybenzylsuccinate synthase, alpha subunit</fullName>
    </submittedName>
</protein>
<dbReference type="GO" id="GO:0016829">
    <property type="term" value="F:lyase activity"/>
    <property type="evidence" value="ECO:0007669"/>
    <property type="project" value="UniProtKB-KW"/>
</dbReference>
<dbReference type="InterPro" id="IPR019777">
    <property type="entry name" value="Form_AcTrfase_GR_CS"/>
</dbReference>
<keyword evidence="2" id="KW-0456">Lyase</keyword>
<dbReference type="PANTHER" id="PTHR43641:SF2">
    <property type="entry name" value="DEHYDRATASE YBIW-RELATED"/>
    <property type="match status" value="1"/>
</dbReference>
<dbReference type="Pfam" id="PF01228">
    <property type="entry name" value="Gly_radical"/>
    <property type="match status" value="1"/>
</dbReference>
<dbReference type="EMBL" id="CP061800">
    <property type="protein sequence ID" value="QTA92877.1"/>
    <property type="molecule type" value="Genomic_DNA"/>
</dbReference>
<reference evidence="7" key="1">
    <citation type="journal article" date="2021" name="Microb. Physiol.">
        <title>Proteogenomic Insights into the Physiology of Marine, Sulfate-Reducing, Filamentous Desulfonema limicola and Desulfonema magnum.</title>
        <authorList>
            <person name="Schnaars V."/>
            <person name="Wohlbrand L."/>
            <person name="Scheve S."/>
            <person name="Hinrichs C."/>
            <person name="Reinhardt R."/>
            <person name="Rabus R."/>
        </authorList>
    </citation>
    <scope>NUCLEOTIDE SEQUENCE</scope>
    <source>
        <strain evidence="7">4be13</strain>
    </source>
</reference>
<feature type="domain" description="PFL" evidence="6">
    <location>
        <begin position="5"/>
        <end position="679"/>
    </location>
</feature>
<dbReference type="SUPFAM" id="SSF51998">
    <property type="entry name" value="PFL-like glycyl radical enzymes"/>
    <property type="match status" value="1"/>
</dbReference>
<evidence type="ECO:0000259" key="6">
    <source>
        <dbReference type="PROSITE" id="PS51554"/>
    </source>
</evidence>
<dbReference type="PROSITE" id="PS51554">
    <property type="entry name" value="PFL"/>
    <property type="match status" value="1"/>
</dbReference>
<organism evidence="7 8">
    <name type="scientific">Desulfonema magnum</name>
    <dbReference type="NCBI Taxonomy" id="45655"/>
    <lineage>
        <taxon>Bacteria</taxon>
        <taxon>Pseudomonadati</taxon>
        <taxon>Thermodesulfobacteriota</taxon>
        <taxon>Desulfobacteria</taxon>
        <taxon>Desulfobacterales</taxon>
        <taxon>Desulfococcaceae</taxon>
        <taxon>Desulfonema</taxon>
    </lineage>
</organism>
<dbReference type="GO" id="GO:0005829">
    <property type="term" value="C:cytosol"/>
    <property type="evidence" value="ECO:0007669"/>
    <property type="project" value="TreeGrafter"/>
</dbReference>
<evidence type="ECO:0000313" key="7">
    <source>
        <dbReference type="EMBL" id="QTA92877.1"/>
    </source>
</evidence>
<dbReference type="InterPro" id="IPR004184">
    <property type="entry name" value="PFL_dom"/>
</dbReference>
<gene>
    <name evidence="7" type="primary">hbsA</name>
    <name evidence="7" type="ORF">dnm_089700</name>
</gene>
<dbReference type="Gene3D" id="3.20.70.20">
    <property type="match status" value="1"/>
</dbReference>
<feature type="domain" description="Glycine radical" evidence="5">
    <location>
        <begin position="687"/>
        <end position="807"/>
    </location>
</feature>
<evidence type="ECO:0000256" key="3">
    <source>
        <dbReference type="PIRSR" id="PIRSR000379-2"/>
    </source>
</evidence>
<accession>A0A975GTD9</accession>
<dbReference type="InterPro" id="IPR051215">
    <property type="entry name" value="GRE"/>
</dbReference>
<dbReference type="KEGG" id="dmm:dnm_089700"/>
<dbReference type="RefSeq" id="WP_207680063.1">
    <property type="nucleotide sequence ID" value="NZ_CP061800.1"/>
</dbReference>
<dbReference type="InterPro" id="IPR001150">
    <property type="entry name" value="Gly_radical"/>
</dbReference>
<evidence type="ECO:0000259" key="5">
    <source>
        <dbReference type="PROSITE" id="PS51149"/>
    </source>
</evidence>
<proteinExistence type="predicted"/>
<dbReference type="PROSITE" id="PS00850">
    <property type="entry name" value="GLY_RADICAL_1"/>
    <property type="match status" value="1"/>
</dbReference>
<evidence type="ECO:0000256" key="4">
    <source>
        <dbReference type="PROSITE-ProRule" id="PRU00493"/>
    </source>
</evidence>
<dbReference type="AlphaFoldDB" id="A0A975GTD9"/>
<dbReference type="PANTHER" id="PTHR43641">
    <property type="entry name" value="FORMATE ACETYLTRANSFERASE 3-RELATED"/>
    <property type="match status" value="1"/>
</dbReference>
<evidence type="ECO:0000256" key="1">
    <source>
        <dbReference type="ARBA" id="ARBA00022818"/>
    </source>
</evidence>
<evidence type="ECO:0000313" key="8">
    <source>
        <dbReference type="Proteomes" id="UP000663722"/>
    </source>
</evidence>
<dbReference type="Pfam" id="PF02901">
    <property type="entry name" value="PFL-like"/>
    <property type="match status" value="1"/>
</dbReference>
<dbReference type="PIRSF" id="PIRSF000379">
    <property type="entry name" value="For_Ac_trans_1"/>
    <property type="match status" value="1"/>
</dbReference>
<evidence type="ECO:0000256" key="2">
    <source>
        <dbReference type="ARBA" id="ARBA00023239"/>
    </source>
</evidence>
<dbReference type="Proteomes" id="UP000663722">
    <property type="component" value="Chromosome"/>
</dbReference>
<sequence>MPITERTARLKERCRFKHVAGGEYVDPAVKAGVERARYVTEAHRKSIGQPKAIVRAKGLENILKKMTIHIQEDELIVGANTEHPSYFPMYPELSYFSTIDMADSQYCTEKEEMKAIAEYWRPYCIQSRCEQYFTEEELDIMYSATTVQPPMFVTAFSSIVPNYETVLEDGLNKRIEIIEANIEEANKSLRSSPWNASENLPLLHQIDQWKAMIIADKAVIAWAQRYSRLAKIIAENFESDSERKKELLEISDICRRVPAEPPTGFWDAMQSKWFTYLLCHSIERYSSGYGHKEDKVLWPFYQRSVIDKTHQPMTRDQAQEIVECERLKVSEHGSTKGRQLREFFAGSNDLFILTLGGVNSDGSDGCNDCTDVILDAAESIVTTEPSIAFRWNEKGRVETKQRVFNCIKKGFGFPSIKNDELNTEQLMKYFNVPEEIARDWALVLCMSPGVTGRRGTQKTRSEGGSDIYPAKCLEVALNDGFDSFFTGMQLGPRTGNGRDFTSIDQVWEALKTQLRFGIELSLRSKDIGRVMEAKFLCCPFISSIDDGCVEKGMDANDLAEIPNPWHNLIGGSVVVIDSIAAIQKLVFDDKKYTMTQLMDALDANWEGYEEMRLDFWNAPKFGNDDDYVDAVAKRFYDLVADEWKRNITYSGTYPLPLAQSVAGYIVNGPKTAASANGRKGGEALDDGGCSPYMGCDKKGPTAVLNSVAKIDASRHKGILLNQRLSPVLMNSDVGFDLWHAYMKAWHDKGLDHVQFNVISTEDMKSAQKEPEKYTDMIVRVAGYSARFIDLARYSQDTIIARTQHEESVAGA</sequence>
<keyword evidence="8" id="KW-1185">Reference proteome</keyword>
<keyword evidence="1 3" id="KW-0556">Organic radical</keyword>
<feature type="modified residue" description="Glycine radical" evidence="3 4">
    <location>
        <position position="782"/>
    </location>
</feature>
<name>A0A975GTD9_9BACT</name>
<dbReference type="PROSITE" id="PS51149">
    <property type="entry name" value="GLY_RADICAL_2"/>
    <property type="match status" value="1"/>
</dbReference>